<dbReference type="PROSITE" id="PS00624">
    <property type="entry name" value="GMC_OXRED_2"/>
    <property type="match status" value="1"/>
</dbReference>
<dbReference type="PROSITE" id="PS00623">
    <property type="entry name" value="GMC_OXRED_1"/>
    <property type="match status" value="1"/>
</dbReference>
<dbReference type="PANTHER" id="PTHR11552">
    <property type="entry name" value="GLUCOSE-METHANOL-CHOLINE GMC OXIDOREDUCTASE"/>
    <property type="match status" value="1"/>
</dbReference>
<evidence type="ECO:0000256" key="5">
    <source>
        <dbReference type="RuleBase" id="RU003968"/>
    </source>
</evidence>
<comment type="caution">
    <text evidence="8">The sequence shown here is derived from an EMBL/GenBank/DDBJ whole genome shotgun (WGS) entry which is preliminary data.</text>
</comment>
<evidence type="ECO:0000313" key="9">
    <source>
        <dbReference type="Proteomes" id="UP001259803"/>
    </source>
</evidence>
<evidence type="ECO:0000259" key="6">
    <source>
        <dbReference type="PROSITE" id="PS00623"/>
    </source>
</evidence>
<evidence type="ECO:0000256" key="4">
    <source>
        <dbReference type="ARBA" id="ARBA00022827"/>
    </source>
</evidence>
<evidence type="ECO:0000256" key="3">
    <source>
        <dbReference type="ARBA" id="ARBA00022630"/>
    </source>
</evidence>
<dbReference type="PROSITE" id="PS51257">
    <property type="entry name" value="PROKAR_LIPOPROTEIN"/>
    <property type="match status" value="1"/>
</dbReference>
<evidence type="ECO:0000313" key="8">
    <source>
        <dbReference type="EMBL" id="MDT0576004.1"/>
    </source>
</evidence>
<dbReference type="PANTHER" id="PTHR11552:SF147">
    <property type="entry name" value="CHOLINE DEHYDROGENASE, MITOCHONDRIAL"/>
    <property type="match status" value="1"/>
</dbReference>
<sequence>MGSGIRTASYGAQESEPGHWDYIVIGAGSSGCVMAEKLSADGKSRVLVLEAGGEDNFWNRLPKGVAKLVKDPRKIWLYQVTQPRETGSDAAEFWIRGKGVGGSSSVNGMIWSRGEPADYDAWESRHGATGWNAGSMTQALNALEDHADGAGRFSGSGGPVHVDPQVHSHPLAARMIEAGAALGLRPVRDLNAQTGPRVGLYSHNIKRGLRQSAAGTFLAPARHRPNVEVITGAAVQRVVVADGRASAVDASISGRSRRFSCAGEIILCTGALETPLLLQRSGIGDGASLHRAGVAPLIALPDVGRHMSEHLSLSMPYRLRGSGAAQLGVHRSLTGTGKYLAMLRWATRRDGIMATGPFEVGAFDNVHHADGRVDAQYYLGAYSFAVGSDNDPVPLDRIDPRPGLTILGSLLRLTSKGSLHITGPDAGDAPVIEPNFLATQHDQESAVALVRRMRRFVHAPPLGRHVGTEEVPGRAVASDADILAAFRRLSSCGLHATGTCRMGSDAASVVDPRLRVRGLERLRIVDCSVIPGHVTGNTNAPAMALAWRAAQLVLDDRP</sequence>
<dbReference type="Gene3D" id="3.50.50.60">
    <property type="entry name" value="FAD/NAD(P)-binding domain"/>
    <property type="match status" value="1"/>
</dbReference>
<proteinExistence type="inferred from homology"/>
<dbReference type="InterPro" id="IPR000172">
    <property type="entry name" value="GMC_OxRdtase_N"/>
</dbReference>
<reference evidence="8 9" key="1">
    <citation type="submission" date="2023-09" db="EMBL/GenBank/DDBJ databases">
        <authorList>
            <person name="Rey-Velasco X."/>
        </authorList>
    </citation>
    <scope>NUCLEOTIDE SEQUENCE [LARGE SCALE GENOMIC DNA]</scope>
    <source>
        <strain evidence="8 9">F390</strain>
    </source>
</reference>
<dbReference type="Pfam" id="PF00732">
    <property type="entry name" value="GMC_oxred_N"/>
    <property type="match status" value="1"/>
</dbReference>
<keyword evidence="3 5" id="KW-0285">Flavoprotein</keyword>
<name>A0ABU2ZI81_9SPHN</name>
<comment type="cofactor">
    <cofactor evidence="1">
        <name>FAD</name>
        <dbReference type="ChEBI" id="CHEBI:57692"/>
    </cofactor>
</comment>
<keyword evidence="4 5" id="KW-0274">FAD</keyword>
<evidence type="ECO:0000256" key="1">
    <source>
        <dbReference type="ARBA" id="ARBA00001974"/>
    </source>
</evidence>
<evidence type="ECO:0000259" key="7">
    <source>
        <dbReference type="PROSITE" id="PS00624"/>
    </source>
</evidence>
<dbReference type="Proteomes" id="UP001259803">
    <property type="component" value="Unassembled WGS sequence"/>
</dbReference>
<evidence type="ECO:0000256" key="2">
    <source>
        <dbReference type="ARBA" id="ARBA00010790"/>
    </source>
</evidence>
<feature type="domain" description="Glucose-methanol-choline oxidoreductase N-terminal" evidence="7">
    <location>
        <begin position="270"/>
        <end position="284"/>
    </location>
</feature>
<accession>A0ABU2ZI81</accession>
<dbReference type="EMBL" id="JAVRHS010000004">
    <property type="protein sequence ID" value="MDT0576004.1"/>
    <property type="molecule type" value="Genomic_DNA"/>
</dbReference>
<dbReference type="Gene3D" id="3.30.560.10">
    <property type="entry name" value="Glucose Oxidase, domain 3"/>
    <property type="match status" value="1"/>
</dbReference>
<comment type="similarity">
    <text evidence="2 5">Belongs to the GMC oxidoreductase family.</text>
</comment>
<gene>
    <name evidence="8" type="ORF">RM533_07370</name>
</gene>
<dbReference type="InterPro" id="IPR012132">
    <property type="entry name" value="GMC_OxRdtase"/>
</dbReference>
<dbReference type="SUPFAM" id="SSF51905">
    <property type="entry name" value="FAD/NAD(P)-binding domain"/>
    <property type="match status" value="1"/>
</dbReference>
<dbReference type="RefSeq" id="WP_311340580.1">
    <property type="nucleotide sequence ID" value="NZ_JAVRHS010000004.1"/>
</dbReference>
<organism evidence="8 9">
    <name type="scientific">Croceicoccus esteveae</name>
    <dbReference type="NCBI Taxonomy" id="3075597"/>
    <lineage>
        <taxon>Bacteria</taxon>
        <taxon>Pseudomonadati</taxon>
        <taxon>Pseudomonadota</taxon>
        <taxon>Alphaproteobacteria</taxon>
        <taxon>Sphingomonadales</taxon>
        <taxon>Erythrobacteraceae</taxon>
        <taxon>Croceicoccus</taxon>
    </lineage>
</organism>
<dbReference type="InterPro" id="IPR036188">
    <property type="entry name" value="FAD/NAD-bd_sf"/>
</dbReference>
<dbReference type="SUPFAM" id="SSF54373">
    <property type="entry name" value="FAD-linked reductases, C-terminal domain"/>
    <property type="match status" value="1"/>
</dbReference>
<dbReference type="Pfam" id="PF05199">
    <property type="entry name" value="GMC_oxred_C"/>
    <property type="match status" value="1"/>
</dbReference>
<keyword evidence="9" id="KW-1185">Reference proteome</keyword>
<protein>
    <submittedName>
        <fullName evidence="8">GMC family oxidoreductase</fullName>
    </submittedName>
</protein>
<dbReference type="PIRSF" id="PIRSF000137">
    <property type="entry name" value="Alcohol_oxidase"/>
    <property type="match status" value="1"/>
</dbReference>
<feature type="domain" description="Glucose-methanol-choline oxidoreductase N-terminal" evidence="6">
    <location>
        <begin position="97"/>
        <end position="120"/>
    </location>
</feature>
<dbReference type="InterPro" id="IPR007867">
    <property type="entry name" value="GMC_OxRtase_C"/>
</dbReference>